<proteinExistence type="predicted"/>
<feature type="signal peptide" evidence="1">
    <location>
        <begin position="1"/>
        <end position="18"/>
    </location>
</feature>
<evidence type="ECO:0000256" key="1">
    <source>
        <dbReference type="SAM" id="SignalP"/>
    </source>
</evidence>
<organism evidence="2 3">
    <name type="scientific">Colocasia esculenta</name>
    <name type="common">Wild taro</name>
    <name type="synonym">Arum esculentum</name>
    <dbReference type="NCBI Taxonomy" id="4460"/>
    <lineage>
        <taxon>Eukaryota</taxon>
        <taxon>Viridiplantae</taxon>
        <taxon>Streptophyta</taxon>
        <taxon>Embryophyta</taxon>
        <taxon>Tracheophyta</taxon>
        <taxon>Spermatophyta</taxon>
        <taxon>Magnoliopsida</taxon>
        <taxon>Liliopsida</taxon>
        <taxon>Araceae</taxon>
        <taxon>Aroideae</taxon>
        <taxon>Colocasieae</taxon>
        <taxon>Colocasia</taxon>
    </lineage>
</organism>
<sequence>MGLVGLAMWAVLSGFCSAGSFAVPCADTRLLFRVSEVQCGSACGPSTLWRSEVVVPVVRRCFSRGFLVSLVVTPGCSFPRSWRFGMLVPMS</sequence>
<evidence type="ECO:0000313" key="3">
    <source>
        <dbReference type="Proteomes" id="UP000652761"/>
    </source>
</evidence>
<accession>A0A843WDZ3</accession>
<evidence type="ECO:0000313" key="2">
    <source>
        <dbReference type="EMBL" id="MQM07899.1"/>
    </source>
</evidence>
<gene>
    <name evidence="2" type="ORF">Taro_040744</name>
</gene>
<protein>
    <recommendedName>
        <fullName evidence="4">Secreted protein</fullName>
    </recommendedName>
</protein>
<evidence type="ECO:0008006" key="4">
    <source>
        <dbReference type="Google" id="ProtNLM"/>
    </source>
</evidence>
<keyword evidence="3" id="KW-1185">Reference proteome</keyword>
<keyword evidence="1" id="KW-0732">Signal</keyword>
<dbReference type="AlphaFoldDB" id="A0A843WDZ3"/>
<dbReference type="Proteomes" id="UP000652761">
    <property type="component" value="Unassembled WGS sequence"/>
</dbReference>
<reference evidence="2" key="1">
    <citation type="submission" date="2017-07" db="EMBL/GenBank/DDBJ databases">
        <title>Taro Niue Genome Assembly and Annotation.</title>
        <authorList>
            <person name="Atibalentja N."/>
            <person name="Keating K."/>
            <person name="Fields C.J."/>
        </authorList>
    </citation>
    <scope>NUCLEOTIDE SEQUENCE</scope>
    <source>
        <strain evidence="2">Niue_2</strain>
        <tissue evidence="2">Leaf</tissue>
    </source>
</reference>
<name>A0A843WDZ3_COLES</name>
<comment type="caution">
    <text evidence="2">The sequence shown here is derived from an EMBL/GenBank/DDBJ whole genome shotgun (WGS) entry which is preliminary data.</text>
</comment>
<dbReference type="EMBL" id="NMUH01003982">
    <property type="protein sequence ID" value="MQM07899.1"/>
    <property type="molecule type" value="Genomic_DNA"/>
</dbReference>
<feature type="chain" id="PRO_5032779486" description="Secreted protein" evidence="1">
    <location>
        <begin position="19"/>
        <end position="91"/>
    </location>
</feature>